<evidence type="ECO:0000313" key="10">
    <source>
        <dbReference type="Proteomes" id="UP000230423"/>
    </source>
</evidence>
<dbReference type="InterPro" id="IPR038412">
    <property type="entry name" value="Pepsin-I3_sf"/>
</dbReference>
<dbReference type="PANTHER" id="PTHR37969:SF1">
    <property type="entry name" value="PROTEIN CBG13105"/>
    <property type="match status" value="1"/>
</dbReference>
<proteinExistence type="inferred from homology"/>
<protein>
    <submittedName>
        <fullName evidence="9">Pepsin inhibitor-3-like repeated domain protein</fullName>
    </submittedName>
</protein>
<sequence length="227" mass="24942">MKLVVLCVLCGIALAAPRQKRLTVGTIAVTGGVGGSTGCVVTGNVLYANGFRLRELNPSEQQELVNYEKQVADYKAAVKQALKERQESLKSRTAGKKEKAVTPKEEDLPKAPQKPSFCSEEDTTQFYFDGCMVQGNKVYVGNTFARDLDQNEIQELKEFEKKQTVYQEYVQKQIQAQVSNLFGGADFFSTFFNGGSEKGSSTTTAAPVLPDDAPEQPAVPNFCTRIY</sequence>
<comment type="subcellular location">
    <subcellularLocation>
        <location evidence="1">Secreted</location>
    </subcellularLocation>
</comment>
<evidence type="ECO:0000256" key="1">
    <source>
        <dbReference type="ARBA" id="ARBA00004613"/>
    </source>
</evidence>
<feature type="domain" description="Pepsin inhibitor-3-like repeated" evidence="8">
    <location>
        <begin position="20"/>
        <end position="89"/>
    </location>
</feature>
<dbReference type="AlphaFoldDB" id="A0A2G9UGD7"/>
<comment type="similarity">
    <text evidence="2">Belongs to the protease inhibitor I33 family.</text>
</comment>
<dbReference type="Proteomes" id="UP000230423">
    <property type="component" value="Unassembled WGS sequence"/>
</dbReference>
<keyword evidence="5" id="KW-1015">Disulfide bond</keyword>
<dbReference type="InterPro" id="IPR051901">
    <property type="entry name" value="Protease_Inhibitor_I33"/>
</dbReference>
<dbReference type="InterPro" id="IPR010480">
    <property type="entry name" value="Pepsin-I3"/>
</dbReference>
<dbReference type="OrthoDB" id="5828355at2759"/>
<evidence type="ECO:0000256" key="5">
    <source>
        <dbReference type="ARBA" id="ARBA00023157"/>
    </source>
</evidence>
<evidence type="ECO:0000256" key="7">
    <source>
        <dbReference type="SAM" id="SignalP"/>
    </source>
</evidence>
<feature type="domain" description="Pepsin inhibitor-3-like repeated" evidence="8">
    <location>
        <begin position="110"/>
        <end position="183"/>
    </location>
</feature>
<keyword evidence="4 7" id="KW-0732">Signal</keyword>
<gene>
    <name evidence="9" type="ORF">TELCIR_08877</name>
</gene>
<feature type="chain" id="PRO_5013957048" evidence="7">
    <location>
        <begin position="16"/>
        <end position="227"/>
    </location>
</feature>
<dbReference type="Gene3D" id="3.30.1120.50">
    <property type="entry name" value="Pepsin inhibitor-3"/>
    <property type="match status" value="2"/>
</dbReference>
<dbReference type="CDD" id="cd00225">
    <property type="entry name" value="API3"/>
    <property type="match status" value="1"/>
</dbReference>
<dbReference type="SUPFAM" id="SSF55149">
    <property type="entry name" value="Pepsin inhibitor-3"/>
    <property type="match status" value="1"/>
</dbReference>
<evidence type="ECO:0000256" key="4">
    <source>
        <dbReference type="ARBA" id="ARBA00022729"/>
    </source>
</evidence>
<dbReference type="GO" id="GO:0005576">
    <property type="term" value="C:extracellular region"/>
    <property type="evidence" value="ECO:0007669"/>
    <property type="project" value="UniProtKB-SubCell"/>
</dbReference>
<keyword evidence="3" id="KW-0964">Secreted</keyword>
<feature type="signal peptide" evidence="7">
    <location>
        <begin position="1"/>
        <end position="15"/>
    </location>
</feature>
<evidence type="ECO:0000256" key="3">
    <source>
        <dbReference type="ARBA" id="ARBA00022525"/>
    </source>
</evidence>
<dbReference type="Pfam" id="PF06394">
    <property type="entry name" value="Pepsin-I3"/>
    <property type="match status" value="2"/>
</dbReference>
<evidence type="ECO:0000259" key="8">
    <source>
        <dbReference type="Pfam" id="PF06394"/>
    </source>
</evidence>
<dbReference type="EMBL" id="KZ346710">
    <property type="protein sequence ID" value="PIO69308.1"/>
    <property type="molecule type" value="Genomic_DNA"/>
</dbReference>
<evidence type="ECO:0000313" key="9">
    <source>
        <dbReference type="EMBL" id="PIO69308.1"/>
    </source>
</evidence>
<keyword evidence="10" id="KW-1185">Reference proteome</keyword>
<name>A0A2G9UGD7_TELCI</name>
<feature type="compositionally biased region" description="Basic and acidic residues" evidence="6">
    <location>
        <begin position="86"/>
        <end position="109"/>
    </location>
</feature>
<evidence type="ECO:0000256" key="6">
    <source>
        <dbReference type="SAM" id="MobiDB-lite"/>
    </source>
</evidence>
<feature type="region of interest" description="Disordered" evidence="6">
    <location>
        <begin position="86"/>
        <end position="117"/>
    </location>
</feature>
<accession>A0A2G9UGD7</accession>
<organism evidence="9 10">
    <name type="scientific">Teladorsagia circumcincta</name>
    <name type="common">Brown stomach worm</name>
    <name type="synonym">Ostertagia circumcincta</name>
    <dbReference type="NCBI Taxonomy" id="45464"/>
    <lineage>
        <taxon>Eukaryota</taxon>
        <taxon>Metazoa</taxon>
        <taxon>Ecdysozoa</taxon>
        <taxon>Nematoda</taxon>
        <taxon>Chromadorea</taxon>
        <taxon>Rhabditida</taxon>
        <taxon>Rhabditina</taxon>
        <taxon>Rhabditomorpha</taxon>
        <taxon>Strongyloidea</taxon>
        <taxon>Trichostrongylidae</taxon>
        <taxon>Teladorsagia</taxon>
    </lineage>
</organism>
<reference evidence="9 10" key="1">
    <citation type="submission" date="2015-09" db="EMBL/GenBank/DDBJ databases">
        <title>Draft genome of the parasitic nematode Teladorsagia circumcincta isolate WARC Sus (inbred).</title>
        <authorList>
            <person name="Mitreva M."/>
        </authorList>
    </citation>
    <scope>NUCLEOTIDE SEQUENCE [LARGE SCALE GENOMIC DNA]</scope>
    <source>
        <strain evidence="9 10">S</strain>
    </source>
</reference>
<evidence type="ECO:0000256" key="2">
    <source>
        <dbReference type="ARBA" id="ARBA00008019"/>
    </source>
</evidence>
<dbReference type="PANTHER" id="PTHR37969">
    <property type="entry name" value="PROTEIN CBG07421-RELATED"/>
    <property type="match status" value="1"/>
</dbReference>